<dbReference type="KEGG" id="izh:FEM41_07570"/>
<reference evidence="1 2" key="1">
    <citation type="submission" date="2019-05" db="EMBL/GenBank/DDBJ databases">
        <title>Complete genome sequence of Izhakiella calystegiae KSNA2, an endophyte isolated from beach morning glory (Calystegia soldanella).</title>
        <authorList>
            <person name="Jiang L."/>
            <person name="Jeong J.C."/>
            <person name="Kim C.Y."/>
            <person name="Kim D.H."/>
            <person name="Kim S.W."/>
            <person name="Lee j."/>
        </authorList>
    </citation>
    <scope>NUCLEOTIDE SEQUENCE [LARGE SCALE GENOMIC DNA]</scope>
    <source>
        <strain evidence="1 2">KSNA2</strain>
    </source>
</reference>
<proteinExistence type="predicted"/>
<dbReference type="GO" id="GO:0016829">
    <property type="term" value="F:lyase activity"/>
    <property type="evidence" value="ECO:0007669"/>
    <property type="project" value="UniProtKB-KW"/>
</dbReference>
<dbReference type="GO" id="GO:0015716">
    <property type="term" value="P:organic phosphonate transport"/>
    <property type="evidence" value="ECO:0007669"/>
    <property type="project" value="InterPro"/>
</dbReference>
<name>A0A4P8YFY1_9ENTR</name>
<gene>
    <name evidence="1" type="primary">phnG</name>
    <name evidence="1" type="ORF">FEM41_07570</name>
</gene>
<dbReference type="AlphaFoldDB" id="A0A4P8YFY1"/>
<sequence>MNPQSATPLRQRWMAVLAHSQPRELAERFAALNITPDYEVLRQAETGLVQIQGRIGGSGNPFFAGDATLTRAAVRLGSGLCGYSWVLGRDCQHAERCALVDALLQESAHHATLMETLINPLEASRDARLRERQRKVAASRVDFFTLVRGDNA</sequence>
<dbReference type="OrthoDB" id="530475at2"/>
<dbReference type="Proteomes" id="UP000302163">
    <property type="component" value="Chromosome"/>
</dbReference>
<organism evidence="1 2">
    <name type="scientific">Jejubacter calystegiae</name>
    <dbReference type="NCBI Taxonomy" id="2579935"/>
    <lineage>
        <taxon>Bacteria</taxon>
        <taxon>Pseudomonadati</taxon>
        <taxon>Pseudomonadota</taxon>
        <taxon>Gammaproteobacteria</taxon>
        <taxon>Enterobacterales</taxon>
        <taxon>Enterobacteriaceae</taxon>
        <taxon>Jejubacter</taxon>
    </lineage>
</organism>
<dbReference type="Pfam" id="PF06754">
    <property type="entry name" value="PhnG"/>
    <property type="match status" value="1"/>
</dbReference>
<dbReference type="EMBL" id="CP040428">
    <property type="protein sequence ID" value="QCT19519.1"/>
    <property type="molecule type" value="Genomic_DNA"/>
</dbReference>
<dbReference type="InterPro" id="IPR009609">
    <property type="entry name" value="Phosphonate_metab_PhnG"/>
</dbReference>
<keyword evidence="2" id="KW-1185">Reference proteome</keyword>
<keyword evidence="1" id="KW-0456">Lyase</keyword>
<dbReference type="GO" id="GO:0019634">
    <property type="term" value="P:organic phosphonate metabolic process"/>
    <property type="evidence" value="ECO:0007669"/>
    <property type="project" value="InterPro"/>
</dbReference>
<dbReference type="RefSeq" id="WP_138095402.1">
    <property type="nucleotide sequence ID" value="NZ_CP040428.1"/>
</dbReference>
<evidence type="ECO:0000313" key="2">
    <source>
        <dbReference type="Proteomes" id="UP000302163"/>
    </source>
</evidence>
<protein>
    <submittedName>
        <fullName evidence="1">Phosphonate C-P lyase system protein PhnG</fullName>
    </submittedName>
</protein>
<dbReference type="NCBIfam" id="TIGR03293">
    <property type="entry name" value="PhnG_redo"/>
    <property type="match status" value="1"/>
</dbReference>
<evidence type="ECO:0000313" key="1">
    <source>
        <dbReference type="EMBL" id="QCT19519.1"/>
    </source>
</evidence>
<accession>A0A4P8YFY1</accession>